<protein>
    <submittedName>
        <fullName evidence="1">Uncharacterized protein</fullName>
    </submittedName>
</protein>
<sequence length="305" mass="34638">IWVHQYHRYSHPFRVILTPSGRELAISFCPGIRIAYVSTIRNRHSETVDRTLVLQNSVPGRNSTADCVYYCTDCRTPWVGCGYFFAPRSEPTASPQFEIGTSTRSAQGRIRRFPIRRPNSSPGGWSRAADAIAYGYPFTQTGITFCSVIEIAYKTPIQNRHSETLVTPLSPHVIRHHFGVVKPSFRTPKLRFRPTMSPFQRFSHNNVYLDYMNPWRGGHTESGSRGDRKLCSTRHENSSTGRRYGCTNIADIVTPSGRELAITIRPGIRIAYVSTIRNRHSETVDRTLVLQNSMPGRNSTAERVY</sequence>
<gene>
    <name evidence="1" type="ORF">Taro_032121</name>
</gene>
<keyword evidence="2" id="KW-1185">Reference proteome</keyword>
<evidence type="ECO:0000313" key="1">
    <source>
        <dbReference type="EMBL" id="MQL99399.1"/>
    </source>
</evidence>
<organism evidence="1 2">
    <name type="scientific">Colocasia esculenta</name>
    <name type="common">Wild taro</name>
    <name type="synonym">Arum esculentum</name>
    <dbReference type="NCBI Taxonomy" id="4460"/>
    <lineage>
        <taxon>Eukaryota</taxon>
        <taxon>Viridiplantae</taxon>
        <taxon>Streptophyta</taxon>
        <taxon>Embryophyta</taxon>
        <taxon>Tracheophyta</taxon>
        <taxon>Spermatophyta</taxon>
        <taxon>Magnoliopsida</taxon>
        <taxon>Liliopsida</taxon>
        <taxon>Araceae</taxon>
        <taxon>Aroideae</taxon>
        <taxon>Colocasieae</taxon>
        <taxon>Colocasia</taxon>
    </lineage>
</organism>
<name>A0A843W8H8_COLES</name>
<evidence type="ECO:0000313" key="2">
    <source>
        <dbReference type="Proteomes" id="UP000652761"/>
    </source>
</evidence>
<dbReference type="Proteomes" id="UP000652761">
    <property type="component" value="Unassembled WGS sequence"/>
</dbReference>
<accession>A0A843W8H8</accession>
<dbReference type="EMBL" id="NMUH01002345">
    <property type="protein sequence ID" value="MQL99399.1"/>
    <property type="molecule type" value="Genomic_DNA"/>
</dbReference>
<comment type="caution">
    <text evidence="1">The sequence shown here is derived from an EMBL/GenBank/DDBJ whole genome shotgun (WGS) entry which is preliminary data.</text>
</comment>
<dbReference type="AlphaFoldDB" id="A0A843W8H8"/>
<proteinExistence type="predicted"/>
<reference evidence="1" key="1">
    <citation type="submission" date="2017-07" db="EMBL/GenBank/DDBJ databases">
        <title>Taro Niue Genome Assembly and Annotation.</title>
        <authorList>
            <person name="Atibalentja N."/>
            <person name="Keating K."/>
            <person name="Fields C.J."/>
        </authorList>
    </citation>
    <scope>NUCLEOTIDE SEQUENCE</scope>
    <source>
        <strain evidence="1">Niue_2</strain>
        <tissue evidence="1">Leaf</tissue>
    </source>
</reference>
<feature type="non-terminal residue" evidence="1">
    <location>
        <position position="305"/>
    </location>
</feature>